<dbReference type="EMBL" id="AEQN01000016">
    <property type="protein sequence ID" value="EFV01866.1"/>
    <property type="molecule type" value="Genomic_DNA"/>
</dbReference>
<reference evidence="1 2" key="1">
    <citation type="submission" date="2010-12" db="EMBL/GenBank/DDBJ databases">
        <authorList>
            <person name="Muzny D."/>
            <person name="Qin X."/>
            <person name="Deng J."/>
            <person name="Jiang H."/>
            <person name="Liu Y."/>
            <person name="Qu J."/>
            <person name="Song X.-Z."/>
            <person name="Zhang L."/>
            <person name="Thornton R."/>
            <person name="Coyle M."/>
            <person name="Francisco L."/>
            <person name="Jackson L."/>
            <person name="Javaid M."/>
            <person name="Korchina V."/>
            <person name="Kovar C."/>
            <person name="Mata R."/>
            <person name="Mathew T."/>
            <person name="Ngo R."/>
            <person name="Nguyen L."/>
            <person name="Nguyen N."/>
            <person name="Okwuonu G."/>
            <person name="Ongeri F."/>
            <person name="Pham C."/>
            <person name="Simmons D."/>
            <person name="Wilczek-Boney K."/>
            <person name="Hale W."/>
            <person name="Jakkamsetti A."/>
            <person name="Pham P."/>
            <person name="Ruth R."/>
            <person name="San Lucas F."/>
            <person name="Warren J."/>
            <person name="Zhang J."/>
            <person name="Zhao Z."/>
            <person name="Zhou C."/>
            <person name="Zhu D."/>
            <person name="Lee S."/>
            <person name="Bess C."/>
            <person name="Blankenburg K."/>
            <person name="Forbes L."/>
            <person name="Fu Q."/>
            <person name="Gubbala S."/>
            <person name="Hirani K."/>
            <person name="Jayaseelan J.C."/>
            <person name="Lara F."/>
            <person name="Munidasa M."/>
            <person name="Palculict T."/>
            <person name="Patil S."/>
            <person name="Pu L.-L."/>
            <person name="Saada N."/>
            <person name="Tang L."/>
            <person name="Weissenberger G."/>
            <person name="Zhu Y."/>
            <person name="Hemphill L."/>
            <person name="Shang Y."/>
            <person name="Youmans B."/>
            <person name="Ayvaz T."/>
            <person name="Ross M."/>
            <person name="Santibanez J."/>
            <person name="Aqrawi P."/>
            <person name="Gross S."/>
            <person name="Joshi V."/>
            <person name="Fowler G."/>
            <person name="Nazareth L."/>
            <person name="Reid J."/>
            <person name="Worley K."/>
            <person name="Petrosino J."/>
            <person name="Highlander S."/>
            <person name="Gibbs R."/>
        </authorList>
    </citation>
    <scope>NUCLEOTIDE SEQUENCE [LARGE SCALE GENOMIC DNA]</scope>
    <source>
        <strain evidence="1 2">ATCC 23263</strain>
    </source>
</reference>
<evidence type="ECO:0000313" key="1">
    <source>
        <dbReference type="EMBL" id="EFV01866.1"/>
    </source>
</evidence>
<accession>E6MGX6</accession>
<dbReference type="OrthoDB" id="9780018at2"/>
<protein>
    <submittedName>
        <fullName evidence="1">Phage major tail protein, phi13 family</fullName>
    </submittedName>
</protein>
<dbReference type="HOGENOM" id="CLU_099000_0_0_9"/>
<proteinExistence type="predicted"/>
<evidence type="ECO:0000313" key="2">
    <source>
        <dbReference type="Proteomes" id="UP000004754"/>
    </source>
</evidence>
<gene>
    <name evidence="1" type="ORF">HMP0721_1260</name>
</gene>
<dbReference type="InterPro" id="IPR006490">
    <property type="entry name" value="Maj_tail_phi13"/>
</dbReference>
<organism evidence="1 2">
    <name type="scientific">Pseudoramibacter alactolyticus ATCC 23263</name>
    <dbReference type="NCBI Taxonomy" id="887929"/>
    <lineage>
        <taxon>Bacteria</taxon>
        <taxon>Bacillati</taxon>
        <taxon>Bacillota</taxon>
        <taxon>Clostridia</taxon>
        <taxon>Eubacteriales</taxon>
        <taxon>Eubacteriaceae</taxon>
        <taxon>Pseudoramibacter</taxon>
    </lineage>
</organism>
<comment type="caution">
    <text evidence="1">The sequence shown here is derived from an EMBL/GenBank/DDBJ whole genome shotgun (WGS) entry which is preliminary data.</text>
</comment>
<dbReference type="eggNOG" id="ENOG502Z7JU">
    <property type="taxonomic scope" value="Bacteria"/>
</dbReference>
<name>E6MGX6_9FIRM</name>
<dbReference type="Proteomes" id="UP000004754">
    <property type="component" value="Unassembled WGS sequence"/>
</dbReference>
<dbReference type="STRING" id="887929.HMP0721_1260"/>
<keyword evidence="2" id="KW-1185">Reference proteome</keyword>
<dbReference type="AlphaFoldDB" id="E6MGX6"/>
<dbReference type="NCBIfam" id="TIGR01603">
    <property type="entry name" value="maj_tail_phi13"/>
    <property type="match status" value="1"/>
</dbReference>
<dbReference type="RefSeq" id="WP_006598683.1">
    <property type="nucleotide sequence ID" value="NZ_GL622359.1"/>
</dbReference>
<sequence>MAEKNKVKYGLSNVHYAMVKLEDETGKLTYDKPQPWPGAVSVSFEAQGETTKFRADNVDYFVSTQNNGYSGDLESAMIPDALLKEALGEKTDTNGATYEYSDAKQKAFALMFEFEGDVNKIRHCMFNCKCDRPNIEGETTDKGNEPKTEKTTITVSPRINDKLVKGRCGDAEATAYNNWYKNVPEPTVAGAGA</sequence>